<dbReference type="Pfam" id="PF00174">
    <property type="entry name" value="Oxidored_molyb"/>
    <property type="match status" value="1"/>
</dbReference>
<dbReference type="RefSeq" id="WP_189052625.1">
    <property type="nucleotide sequence ID" value="NZ_BMJQ01000041.1"/>
</dbReference>
<evidence type="ECO:0000313" key="3">
    <source>
        <dbReference type="EMBL" id="GGF51515.1"/>
    </source>
</evidence>
<protein>
    <submittedName>
        <fullName evidence="3">Molybdopterin oxidoreductase</fullName>
    </submittedName>
</protein>
<dbReference type="SUPFAM" id="SSF56524">
    <property type="entry name" value="Oxidoreductase molybdopterin-binding domain"/>
    <property type="match status" value="1"/>
</dbReference>
<reference evidence="3" key="1">
    <citation type="journal article" date="2014" name="Int. J. Syst. Evol. Microbiol.">
        <title>Complete genome sequence of Corynebacterium casei LMG S-19264T (=DSM 44701T), isolated from a smear-ripened cheese.</title>
        <authorList>
            <consortium name="US DOE Joint Genome Institute (JGI-PGF)"/>
            <person name="Walter F."/>
            <person name="Albersmeier A."/>
            <person name="Kalinowski J."/>
            <person name="Ruckert C."/>
        </authorList>
    </citation>
    <scope>NUCLEOTIDE SEQUENCE</scope>
    <source>
        <strain evidence="3">CGMCC 1.15725</strain>
    </source>
</reference>
<dbReference type="AlphaFoldDB" id="A0A8J3E5Z3"/>
<feature type="domain" description="Oxidoreductase molybdopterin-binding" evidence="2">
    <location>
        <begin position="93"/>
        <end position="235"/>
    </location>
</feature>
<evidence type="ECO:0000256" key="1">
    <source>
        <dbReference type="SAM" id="SignalP"/>
    </source>
</evidence>
<name>A0A8J3E5Z3_9PROT</name>
<evidence type="ECO:0000313" key="4">
    <source>
        <dbReference type="Proteomes" id="UP000646365"/>
    </source>
</evidence>
<organism evidence="3 4">
    <name type="scientific">Aliidongia dinghuensis</name>
    <dbReference type="NCBI Taxonomy" id="1867774"/>
    <lineage>
        <taxon>Bacteria</taxon>
        <taxon>Pseudomonadati</taxon>
        <taxon>Pseudomonadota</taxon>
        <taxon>Alphaproteobacteria</taxon>
        <taxon>Rhodospirillales</taxon>
        <taxon>Dongiaceae</taxon>
        <taxon>Aliidongia</taxon>
    </lineage>
</organism>
<accession>A0A8J3E5Z3</accession>
<keyword evidence="4" id="KW-1185">Reference proteome</keyword>
<evidence type="ECO:0000259" key="2">
    <source>
        <dbReference type="Pfam" id="PF00174"/>
    </source>
</evidence>
<reference evidence="3" key="2">
    <citation type="submission" date="2020-09" db="EMBL/GenBank/DDBJ databases">
        <authorList>
            <person name="Sun Q."/>
            <person name="Zhou Y."/>
        </authorList>
    </citation>
    <scope>NUCLEOTIDE SEQUENCE</scope>
    <source>
        <strain evidence="3">CGMCC 1.15725</strain>
    </source>
</reference>
<feature type="chain" id="PRO_5035185538" evidence="1">
    <location>
        <begin position="22"/>
        <end position="258"/>
    </location>
</feature>
<dbReference type="InterPro" id="IPR036374">
    <property type="entry name" value="OxRdtase_Mopterin-bd_sf"/>
</dbReference>
<keyword evidence="1" id="KW-0732">Signal</keyword>
<comment type="caution">
    <text evidence="3">The sequence shown here is derived from an EMBL/GenBank/DDBJ whole genome shotgun (WGS) entry which is preliminary data.</text>
</comment>
<dbReference type="PANTHER" id="PTHR43032:SF2">
    <property type="entry name" value="BLL0505 PROTEIN"/>
    <property type="match status" value="1"/>
</dbReference>
<dbReference type="PROSITE" id="PS51318">
    <property type="entry name" value="TAT"/>
    <property type="match status" value="1"/>
</dbReference>
<dbReference type="PANTHER" id="PTHR43032">
    <property type="entry name" value="PROTEIN-METHIONINE-SULFOXIDE REDUCTASE"/>
    <property type="match status" value="1"/>
</dbReference>
<proteinExistence type="predicted"/>
<dbReference type="CDD" id="cd02108">
    <property type="entry name" value="bact_SO_family_Moco"/>
    <property type="match status" value="1"/>
</dbReference>
<sequence length="258" mass="28426">MTRISLSRRRFMIGSTLGATAAALAGYGALKPDAGGAVLRSAEQLTMKAHRLLQGRGALAREFLEADISPSFRVNGSTMPDSEEYAALLDSNFADWRLKIDGLVVQPREFSLVDLKKLPARTQITRHDCVEGWSAIGKWTGVPLGSLLRSIGLKPSARFAVLHCADELEKTLDGSGRYYESIDLIDAFHPQTILAYAMNGKDLSVGHGAPLRLRVERQLGYKQAKYVMRIEIVDSFSGLWGGNGGYWEDRGYEWYAGI</sequence>
<dbReference type="InterPro" id="IPR006311">
    <property type="entry name" value="TAT_signal"/>
</dbReference>
<dbReference type="Gene3D" id="3.90.420.10">
    <property type="entry name" value="Oxidoreductase, molybdopterin-binding domain"/>
    <property type="match status" value="1"/>
</dbReference>
<dbReference type="EMBL" id="BMJQ01000041">
    <property type="protein sequence ID" value="GGF51515.1"/>
    <property type="molecule type" value="Genomic_DNA"/>
</dbReference>
<dbReference type="InterPro" id="IPR000572">
    <property type="entry name" value="OxRdtase_Mopterin-bd_dom"/>
</dbReference>
<feature type="signal peptide" evidence="1">
    <location>
        <begin position="1"/>
        <end position="21"/>
    </location>
</feature>
<gene>
    <name evidence="3" type="ORF">GCM10011611_67500</name>
</gene>
<dbReference type="Proteomes" id="UP000646365">
    <property type="component" value="Unassembled WGS sequence"/>
</dbReference>